<keyword evidence="9" id="KW-0472">Membrane</keyword>
<dbReference type="Pfam" id="PF00512">
    <property type="entry name" value="HisKA"/>
    <property type="match status" value="1"/>
</dbReference>
<comment type="catalytic activity">
    <reaction evidence="1">
        <text>ATP + protein L-histidine = ADP + protein N-phospho-L-histidine.</text>
        <dbReference type="EC" id="2.7.13.3"/>
    </reaction>
</comment>
<dbReference type="InterPro" id="IPR036890">
    <property type="entry name" value="HATPase_C_sf"/>
</dbReference>
<sequence>MRKDGNLSYNRFLVINAAIFFVLVVVYSGIMLYMTAYDSKAAWISFAFIVVSGLLGGAMFWMLKRKIGHMIETVDHIVDGAISGEQRLTGYTETNISSLENKVIRYINLAKTRETSMGAEKSKIKALISDISHQTKTPLSNIILYSGLLEEGPLQNEEARQYAAQIKAQSVKLDWLIQSLIKMSRLETGVISTHAVKLPIIRTITGALSQVYSKAERKGIDISISCEESLQANHDPKWTGEALVNLLENAVKYSETGGRIRIAAQAGEIFIRIDIADTGIGIDESEWNDIFKRFYRSKQAAKYDGVGIGLYLTREIITAQGGYIKVSSKIGEGSVFSVFLPAI</sequence>
<dbReference type="InterPro" id="IPR003594">
    <property type="entry name" value="HATPase_dom"/>
</dbReference>
<evidence type="ECO:0000313" key="11">
    <source>
        <dbReference type="EMBL" id="MFD1175061.1"/>
    </source>
</evidence>
<dbReference type="SUPFAM" id="SSF47384">
    <property type="entry name" value="Homodimeric domain of signal transducing histidine kinase"/>
    <property type="match status" value="1"/>
</dbReference>
<dbReference type="EMBL" id="JBHTLM010000001">
    <property type="protein sequence ID" value="MFD1175061.1"/>
    <property type="molecule type" value="Genomic_DNA"/>
</dbReference>
<keyword evidence="3" id="KW-0597">Phosphoprotein</keyword>
<keyword evidence="9" id="KW-1133">Transmembrane helix</keyword>
<evidence type="ECO:0000256" key="5">
    <source>
        <dbReference type="ARBA" id="ARBA00022741"/>
    </source>
</evidence>
<name>A0ABW3RSZ4_9BACL</name>
<dbReference type="Gene3D" id="3.30.565.10">
    <property type="entry name" value="Histidine kinase-like ATPase, C-terminal domain"/>
    <property type="match status" value="1"/>
</dbReference>
<feature type="transmembrane region" description="Helical" evidence="9">
    <location>
        <begin position="12"/>
        <end position="35"/>
    </location>
</feature>
<organism evidence="11 12">
    <name type="scientific">Paenibacillus puldeungensis</name>
    <dbReference type="NCBI Taxonomy" id="696536"/>
    <lineage>
        <taxon>Bacteria</taxon>
        <taxon>Bacillati</taxon>
        <taxon>Bacillota</taxon>
        <taxon>Bacilli</taxon>
        <taxon>Bacillales</taxon>
        <taxon>Paenibacillaceae</taxon>
        <taxon>Paenibacillus</taxon>
    </lineage>
</organism>
<dbReference type="InterPro" id="IPR050736">
    <property type="entry name" value="Sensor_HK_Regulatory"/>
</dbReference>
<dbReference type="PANTHER" id="PTHR43711">
    <property type="entry name" value="TWO-COMPONENT HISTIDINE KINASE"/>
    <property type="match status" value="1"/>
</dbReference>
<evidence type="ECO:0000256" key="2">
    <source>
        <dbReference type="ARBA" id="ARBA00012438"/>
    </source>
</evidence>
<dbReference type="CDD" id="cd00082">
    <property type="entry name" value="HisKA"/>
    <property type="match status" value="1"/>
</dbReference>
<evidence type="ECO:0000259" key="10">
    <source>
        <dbReference type="PROSITE" id="PS50109"/>
    </source>
</evidence>
<dbReference type="SMART" id="SM00387">
    <property type="entry name" value="HATPase_c"/>
    <property type="match status" value="1"/>
</dbReference>
<keyword evidence="4" id="KW-0808">Transferase</keyword>
<keyword evidence="7" id="KW-0067">ATP-binding</keyword>
<dbReference type="Pfam" id="PF02518">
    <property type="entry name" value="HATPase_c"/>
    <property type="match status" value="1"/>
</dbReference>
<dbReference type="SUPFAM" id="SSF55874">
    <property type="entry name" value="ATPase domain of HSP90 chaperone/DNA topoisomerase II/histidine kinase"/>
    <property type="match status" value="1"/>
</dbReference>
<feature type="domain" description="Histidine kinase" evidence="10">
    <location>
        <begin position="130"/>
        <end position="343"/>
    </location>
</feature>
<keyword evidence="9" id="KW-0812">Transmembrane</keyword>
<dbReference type="Gene3D" id="1.10.287.130">
    <property type="match status" value="1"/>
</dbReference>
<protein>
    <recommendedName>
        <fullName evidence="2">histidine kinase</fullName>
        <ecNumber evidence="2">2.7.13.3</ecNumber>
    </recommendedName>
</protein>
<evidence type="ECO:0000256" key="7">
    <source>
        <dbReference type="ARBA" id="ARBA00022840"/>
    </source>
</evidence>
<dbReference type="PRINTS" id="PR00344">
    <property type="entry name" value="BCTRLSENSOR"/>
</dbReference>
<dbReference type="InterPro" id="IPR003661">
    <property type="entry name" value="HisK_dim/P_dom"/>
</dbReference>
<keyword evidence="12" id="KW-1185">Reference proteome</keyword>
<keyword evidence="6 11" id="KW-0418">Kinase</keyword>
<comment type="caution">
    <text evidence="11">The sequence shown here is derived from an EMBL/GenBank/DDBJ whole genome shotgun (WGS) entry which is preliminary data.</text>
</comment>
<dbReference type="PROSITE" id="PS50109">
    <property type="entry name" value="HIS_KIN"/>
    <property type="match status" value="1"/>
</dbReference>
<evidence type="ECO:0000313" key="12">
    <source>
        <dbReference type="Proteomes" id="UP001597262"/>
    </source>
</evidence>
<feature type="transmembrane region" description="Helical" evidence="9">
    <location>
        <begin position="41"/>
        <end position="63"/>
    </location>
</feature>
<dbReference type="EC" id="2.7.13.3" evidence="2"/>
<evidence type="ECO:0000256" key="6">
    <source>
        <dbReference type="ARBA" id="ARBA00022777"/>
    </source>
</evidence>
<reference evidence="12" key="1">
    <citation type="journal article" date="2019" name="Int. J. Syst. Evol. Microbiol.">
        <title>The Global Catalogue of Microorganisms (GCM) 10K type strain sequencing project: providing services to taxonomists for standard genome sequencing and annotation.</title>
        <authorList>
            <consortium name="The Broad Institute Genomics Platform"/>
            <consortium name="The Broad Institute Genome Sequencing Center for Infectious Disease"/>
            <person name="Wu L."/>
            <person name="Ma J."/>
        </authorList>
    </citation>
    <scope>NUCLEOTIDE SEQUENCE [LARGE SCALE GENOMIC DNA]</scope>
    <source>
        <strain evidence="12">CCUG 59189</strain>
    </source>
</reference>
<dbReference type="Proteomes" id="UP001597262">
    <property type="component" value="Unassembled WGS sequence"/>
</dbReference>
<dbReference type="InterPro" id="IPR005467">
    <property type="entry name" value="His_kinase_dom"/>
</dbReference>
<dbReference type="RefSeq" id="WP_379316036.1">
    <property type="nucleotide sequence ID" value="NZ_JBHTLM010000001.1"/>
</dbReference>
<dbReference type="PANTHER" id="PTHR43711:SF26">
    <property type="entry name" value="SENSOR HISTIDINE KINASE RCSC"/>
    <property type="match status" value="1"/>
</dbReference>
<evidence type="ECO:0000256" key="1">
    <source>
        <dbReference type="ARBA" id="ARBA00000085"/>
    </source>
</evidence>
<dbReference type="SMART" id="SM00388">
    <property type="entry name" value="HisKA"/>
    <property type="match status" value="1"/>
</dbReference>
<evidence type="ECO:0000256" key="3">
    <source>
        <dbReference type="ARBA" id="ARBA00022553"/>
    </source>
</evidence>
<keyword evidence="5" id="KW-0547">Nucleotide-binding</keyword>
<evidence type="ECO:0000256" key="8">
    <source>
        <dbReference type="ARBA" id="ARBA00023012"/>
    </source>
</evidence>
<proteinExistence type="predicted"/>
<evidence type="ECO:0000256" key="4">
    <source>
        <dbReference type="ARBA" id="ARBA00022679"/>
    </source>
</evidence>
<gene>
    <name evidence="11" type="ORF">ACFQ3W_01890</name>
</gene>
<dbReference type="InterPro" id="IPR004358">
    <property type="entry name" value="Sig_transdc_His_kin-like_C"/>
</dbReference>
<evidence type="ECO:0000256" key="9">
    <source>
        <dbReference type="SAM" id="Phobius"/>
    </source>
</evidence>
<dbReference type="InterPro" id="IPR036097">
    <property type="entry name" value="HisK_dim/P_sf"/>
</dbReference>
<keyword evidence="8" id="KW-0902">Two-component regulatory system</keyword>
<dbReference type="GO" id="GO:0016301">
    <property type="term" value="F:kinase activity"/>
    <property type="evidence" value="ECO:0007669"/>
    <property type="project" value="UniProtKB-KW"/>
</dbReference>
<accession>A0ABW3RSZ4</accession>